<gene>
    <name evidence="4" type="ORF">QYE76_068182</name>
</gene>
<dbReference type="SMART" id="SM00028">
    <property type="entry name" value="TPR"/>
    <property type="match status" value="3"/>
</dbReference>
<feature type="repeat" description="ANK" evidence="1">
    <location>
        <begin position="17"/>
        <end position="49"/>
    </location>
</feature>
<dbReference type="SUPFAM" id="SSF48403">
    <property type="entry name" value="Ankyrin repeat"/>
    <property type="match status" value="1"/>
</dbReference>
<keyword evidence="2" id="KW-0802">TPR repeat</keyword>
<proteinExistence type="predicted"/>
<organism evidence="4 5">
    <name type="scientific">Lolium multiflorum</name>
    <name type="common">Italian ryegrass</name>
    <name type="synonym">Lolium perenne subsp. multiflorum</name>
    <dbReference type="NCBI Taxonomy" id="4521"/>
    <lineage>
        <taxon>Eukaryota</taxon>
        <taxon>Viridiplantae</taxon>
        <taxon>Streptophyta</taxon>
        <taxon>Embryophyta</taxon>
        <taxon>Tracheophyta</taxon>
        <taxon>Spermatophyta</taxon>
        <taxon>Magnoliopsida</taxon>
        <taxon>Liliopsida</taxon>
        <taxon>Poales</taxon>
        <taxon>Poaceae</taxon>
        <taxon>BOP clade</taxon>
        <taxon>Pooideae</taxon>
        <taxon>Poodae</taxon>
        <taxon>Poeae</taxon>
        <taxon>Poeae Chloroplast Group 2 (Poeae type)</taxon>
        <taxon>Loliodinae</taxon>
        <taxon>Loliinae</taxon>
        <taxon>Lolium</taxon>
    </lineage>
</organism>
<keyword evidence="1" id="KW-0040">ANK repeat</keyword>
<reference evidence="4" key="1">
    <citation type="submission" date="2023-07" db="EMBL/GenBank/DDBJ databases">
        <title>A chromosome-level genome assembly of Lolium multiflorum.</title>
        <authorList>
            <person name="Chen Y."/>
            <person name="Copetti D."/>
            <person name="Kolliker R."/>
            <person name="Studer B."/>
        </authorList>
    </citation>
    <scope>NUCLEOTIDE SEQUENCE</scope>
    <source>
        <strain evidence="4">02402/16</strain>
        <tissue evidence="4">Leaf</tissue>
    </source>
</reference>
<dbReference type="InterPro" id="IPR002110">
    <property type="entry name" value="Ankyrin_rpt"/>
</dbReference>
<evidence type="ECO:0000259" key="3">
    <source>
        <dbReference type="Pfam" id="PF25575"/>
    </source>
</evidence>
<dbReference type="Gene3D" id="1.25.40.20">
    <property type="entry name" value="Ankyrin repeat-containing domain"/>
    <property type="match status" value="2"/>
</dbReference>
<dbReference type="PROSITE" id="PS50297">
    <property type="entry name" value="ANK_REP_REGION"/>
    <property type="match status" value="4"/>
</dbReference>
<evidence type="ECO:0000256" key="1">
    <source>
        <dbReference type="PROSITE-ProRule" id="PRU00023"/>
    </source>
</evidence>
<dbReference type="PROSITE" id="PS50005">
    <property type="entry name" value="TPR"/>
    <property type="match status" value="1"/>
</dbReference>
<dbReference type="Pfam" id="PF13637">
    <property type="entry name" value="Ank_4"/>
    <property type="match status" value="1"/>
</dbReference>
<dbReference type="Pfam" id="PF12796">
    <property type="entry name" value="Ank_2"/>
    <property type="match status" value="1"/>
</dbReference>
<keyword evidence="5" id="KW-1185">Reference proteome</keyword>
<feature type="repeat" description="ANK" evidence="1">
    <location>
        <begin position="116"/>
        <end position="148"/>
    </location>
</feature>
<feature type="domain" description="Serine/threonine-protein kinase BSK1-like TPR repeats" evidence="3">
    <location>
        <begin position="209"/>
        <end position="282"/>
    </location>
</feature>
<dbReference type="InterPro" id="IPR019734">
    <property type="entry name" value="TPR_rpt"/>
</dbReference>
<dbReference type="InterPro" id="IPR058209">
    <property type="entry name" value="TPR_BSK1_C"/>
</dbReference>
<comment type="caution">
    <text evidence="4">The sequence shown here is derived from an EMBL/GenBank/DDBJ whole genome shotgun (WGS) entry which is preliminary data.</text>
</comment>
<dbReference type="InterPro" id="IPR036770">
    <property type="entry name" value="Ankyrin_rpt-contain_sf"/>
</dbReference>
<evidence type="ECO:0000256" key="2">
    <source>
        <dbReference type="PROSITE-ProRule" id="PRU00339"/>
    </source>
</evidence>
<dbReference type="SUPFAM" id="SSF48452">
    <property type="entry name" value="TPR-like"/>
    <property type="match status" value="1"/>
</dbReference>
<dbReference type="SMART" id="SM00248">
    <property type="entry name" value="ANK"/>
    <property type="match status" value="5"/>
</dbReference>
<dbReference type="Pfam" id="PF25575">
    <property type="entry name" value="TPR_BSK1_C"/>
    <property type="match status" value="1"/>
</dbReference>
<dbReference type="PANTHER" id="PTHR46224:SF38">
    <property type="match status" value="1"/>
</dbReference>
<accession>A0AAD8SDY8</accession>
<dbReference type="InterPro" id="IPR011990">
    <property type="entry name" value="TPR-like_helical_dom_sf"/>
</dbReference>
<sequence>MKYLLDRGGNPRKKCPEGFTLLHAAAAKGLCEPLKLLLSEGHPADITLEDHSGTPLHAAASKGQDEAMKILLEHGADPNRLMDHHITPLMLACCRKSLECMKLLIEAGADVNSSYCGPTSLTQAIKIGFTDIVKFLLEAGADPNDPGEDGEIPIQLAAKRGDRDLVEFLFSKTNPVPSLPYWSVDGIIRMMESPLIRLQDAVPVGARVTDFKSRAKEAFRKKDYQAALYFFGRVIEINPFDATMFSNRSLCWLRMGEGERALSDAQRCRQLMPGWCKGWYLEGTALEFMEDYQGAADAFTEALKLNPESDEIKRALGMANNMIHGDEASVTTSAPSLQNYEELISGTHHGSVDIKVGMHKRSEAALASSSAIRQGACCVQCDLSSQRVRAQRLRKLSHAWRAYDTLSISRSGQRFSSQMLHKLSTPSQLVVVISRQTGVYMWRLGVSWLVYLRLC</sequence>
<feature type="repeat" description="ANK" evidence="1">
    <location>
        <begin position="84"/>
        <end position="116"/>
    </location>
</feature>
<dbReference type="Gene3D" id="1.25.40.10">
    <property type="entry name" value="Tetratricopeptide repeat domain"/>
    <property type="match status" value="1"/>
</dbReference>
<dbReference type="Proteomes" id="UP001231189">
    <property type="component" value="Unassembled WGS sequence"/>
</dbReference>
<dbReference type="PROSITE" id="PS50088">
    <property type="entry name" value="ANK_REPEAT"/>
    <property type="match status" value="4"/>
</dbReference>
<feature type="repeat" description="ANK" evidence="1">
    <location>
        <begin position="51"/>
        <end position="83"/>
    </location>
</feature>
<dbReference type="EMBL" id="JAUUTY010000004">
    <property type="protein sequence ID" value="KAK1650377.1"/>
    <property type="molecule type" value="Genomic_DNA"/>
</dbReference>
<protein>
    <recommendedName>
        <fullName evidence="3">Serine/threonine-protein kinase BSK1-like TPR repeats domain-containing protein</fullName>
    </recommendedName>
</protein>
<dbReference type="PRINTS" id="PR01415">
    <property type="entry name" value="ANKYRIN"/>
</dbReference>
<evidence type="ECO:0000313" key="4">
    <source>
        <dbReference type="EMBL" id="KAK1650377.1"/>
    </source>
</evidence>
<dbReference type="InterPro" id="IPR051616">
    <property type="entry name" value="Cul2-RING_E3_ligase_SR"/>
</dbReference>
<dbReference type="AlphaFoldDB" id="A0AAD8SDY8"/>
<feature type="repeat" description="TPR" evidence="2">
    <location>
        <begin position="276"/>
        <end position="309"/>
    </location>
</feature>
<name>A0AAD8SDY8_LOLMU</name>
<evidence type="ECO:0000313" key="5">
    <source>
        <dbReference type="Proteomes" id="UP001231189"/>
    </source>
</evidence>
<dbReference type="PANTHER" id="PTHR46224">
    <property type="entry name" value="ANKYRIN REPEAT FAMILY PROTEIN"/>
    <property type="match status" value="1"/>
</dbReference>